<dbReference type="InterPro" id="IPR009080">
    <property type="entry name" value="tRNAsynth_Ia_anticodon-bd"/>
</dbReference>
<evidence type="ECO:0000313" key="10">
    <source>
        <dbReference type="EMBL" id="PWZ27212.1"/>
    </source>
</evidence>
<dbReference type="GO" id="GO:0016602">
    <property type="term" value="C:CCAAT-binding factor complex"/>
    <property type="evidence" value="ECO:0007669"/>
    <property type="project" value="InterPro"/>
</dbReference>
<name>A0A3L6F1Q3_MAIZE</name>
<evidence type="ECO:0000256" key="7">
    <source>
        <dbReference type="ARBA" id="ARBA00025911"/>
    </source>
</evidence>
<dbReference type="ExpressionAtlas" id="A0A3L6F1Q3">
    <property type="expression patterns" value="baseline and differential"/>
</dbReference>
<evidence type="ECO:0000256" key="8">
    <source>
        <dbReference type="SAM" id="MobiDB-lite"/>
    </source>
</evidence>
<comment type="subunit">
    <text evidence="7">Heterotrimeric transcription factor composed of three components, NF-YA, NF-YB and NF-YC. NF-YB and NF-YC must interact and dimerize for NF-YA association and DNA binding.</text>
</comment>
<evidence type="ECO:0000256" key="4">
    <source>
        <dbReference type="ARBA" id="ARBA00023159"/>
    </source>
</evidence>
<dbReference type="InterPro" id="IPR018362">
    <property type="entry name" value="CCAAT-binding_factor_CS"/>
</dbReference>
<keyword evidence="4" id="KW-0010">Activator</keyword>
<feature type="compositionally biased region" description="Low complexity" evidence="8">
    <location>
        <begin position="337"/>
        <end position="347"/>
    </location>
</feature>
<dbReference type="Pfam" id="PF02045">
    <property type="entry name" value="CBFB_NFYA"/>
    <property type="match status" value="1"/>
</dbReference>
<dbReference type="Gene3D" id="1.20.120.1910">
    <property type="entry name" value="Cysteine-tRNA ligase, C-terminal anti-codon recognition domain"/>
    <property type="match status" value="2"/>
</dbReference>
<evidence type="ECO:0000256" key="1">
    <source>
        <dbReference type="ARBA" id="ARBA00004123"/>
    </source>
</evidence>
<comment type="caution">
    <text evidence="10">The sequence shown here is derived from an EMBL/GenBank/DDBJ whole genome shotgun (WGS) entry which is preliminary data.</text>
</comment>
<keyword evidence="9" id="KW-1133">Transmembrane helix</keyword>
<feature type="region of interest" description="Disordered" evidence="8">
    <location>
        <begin position="10"/>
        <end position="87"/>
    </location>
</feature>
<sequence>MAPVILREMEDHSVHPMSKSNHGSLSGNGYEMKHSGHKVCDRDSSSESDLSHQEASAASESSPNEHTSTQSDNDEDHGKDNQDTMKPVLSLGKEGSAFLAPKLHYSPSFACIPYTADAYYSGVGVLTGYGPHAIVHPQQNDTTNTPGMLPVEPAEEQIYVNAKQYHAILRRRQTRAKLEAQNKMVKNRKVIHSNFPIPDADLVSLEVMTVVFVQITALYHPLALRFFLMRTHHRSDVNHSDQALEIASDRVYYIYQTLYDCEEVLATYHEEGISFSVPFEEQNLIDKHHSEFLKYMSNDLKTTYVLDRCFMELLKAINSSLNDLKKIEQEKKKQQQQKKQQQKQQQLQKQPEHYIQALIALEIELKNKLSILVLKQLKDKALKRAGLTEEKLQEQIERRNVARKNKQFEISDGIRKNLATKGIAMMDEPSVFFTQGRGSRLTRQLKLAFLVVKTSAFCFSITIVIMQPAGMPQRDRSMGRKMTASGARSRRSTTGTYRTTCPSPNTCKQGLLHRCAAGREGRRRGSDANHSDQALEIASDRVYYIYQTLYDCEEVLATYHEEGISFSVPFEEQNLIDKHHSEFLKYMSNDLKTTDVLDRCFMELLKAINSSLNDLKKIEQEKKKQQQQKKQQQKQQQLQKQPEHYIQALIALEIELKNKLSILVLKQLKDKALKRVGLTEEKLQEQIERRNVARKNKQFEISDGIRKNLATKGIALMDEPSGTVWRPCEPEGSEES</sequence>
<reference evidence="10 12" key="1">
    <citation type="journal article" date="2018" name="Nat. Genet.">
        <title>Extensive intraspecific gene order and gene structural variations between Mo17 and other maize genomes.</title>
        <authorList>
            <person name="Sun S."/>
            <person name="Zhou Y."/>
            <person name="Chen J."/>
            <person name="Shi J."/>
            <person name="Zhao H."/>
            <person name="Zhao H."/>
            <person name="Song W."/>
            <person name="Zhang M."/>
            <person name="Cui Y."/>
            <person name="Dong X."/>
            <person name="Liu H."/>
            <person name="Ma X."/>
            <person name="Jiao Y."/>
            <person name="Wang B."/>
            <person name="Wei X."/>
            <person name="Stein J.C."/>
            <person name="Glaubitz J.C."/>
            <person name="Lu F."/>
            <person name="Yu G."/>
            <person name="Liang C."/>
            <person name="Fengler K."/>
            <person name="Li B."/>
            <person name="Rafalski A."/>
            <person name="Schnable P.S."/>
            <person name="Ware D.H."/>
            <person name="Buckler E.S."/>
            <person name="Lai J."/>
        </authorList>
    </citation>
    <scope>NUCLEOTIDE SEQUENCE [LARGE SCALE GENOMIC DNA]</scope>
    <source>
        <strain evidence="12">cv. Missouri 17</strain>
        <tissue evidence="10">Seedling</tissue>
    </source>
</reference>
<feature type="region of interest" description="Disordered" evidence="8">
    <location>
        <begin position="328"/>
        <end position="347"/>
    </location>
</feature>
<feature type="transmembrane region" description="Helical" evidence="9">
    <location>
        <begin position="447"/>
        <end position="466"/>
    </location>
</feature>
<keyword evidence="5" id="KW-0804">Transcription</keyword>
<evidence type="ECO:0000313" key="12">
    <source>
        <dbReference type="Proteomes" id="UP000251960"/>
    </source>
</evidence>
<dbReference type="Gene3D" id="6.10.250.2430">
    <property type="match status" value="1"/>
</dbReference>
<dbReference type="GO" id="GO:0005524">
    <property type="term" value="F:ATP binding"/>
    <property type="evidence" value="ECO:0007669"/>
    <property type="project" value="InterPro"/>
</dbReference>
<evidence type="ECO:0000256" key="5">
    <source>
        <dbReference type="ARBA" id="ARBA00023163"/>
    </source>
</evidence>
<dbReference type="GO" id="GO:0003677">
    <property type="term" value="F:DNA binding"/>
    <property type="evidence" value="ECO:0007669"/>
    <property type="project" value="UniProtKB-KW"/>
</dbReference>
<accession>A0A3L6F1Q3</accession>
<dbReference type="PROSITE" id="PS00686">
    <property type="entry name" value="NFYA_HAP2_1"/>
    <property type="match status" value="1"/>
</dbReference>
<dbReference type="Proteomes" id="UP000251960">
    <property type="component" value="Chromosome 4"/>
</dbReference>
<dbReference type="GO" id="GO:0003700">
    <property type="term" value="F:DNA-binding transcription factor activity"/>
    <property type="evidence" value="ECO:0007669"/>
    <property type="project" value="InterPro"/>
</dbReference>
<protein>
    <submittedName>
        <fullName evidence="11">Cysteine--tRNA ligase, chloroplastic/mitochondrial</fullName>
    </submittedName>
</protein>
<evidence type="ECO:0000256" key="6">
    <source>
        <dbReference type="ARBA" id="ARBA00023242"/>
    </source>
</evidence>
<dbReference type="GO" id="GO:0006418">
    <property type="term" value="P:tRNA aminoacylation for protein translation"/>
    <property type="evidence" value="ECO:0007669"/>
    <property type="project" value="InterPro"/>
</dbReference>
<keyword evidence="2" id="KW-0805">Transcription regulation</keyword>
<keyword evidence="9" id="KW-0812">Transmembrane</keyword>
<dbReference type="EMBL" id="NCVQ01000005">
    <property type="protein sequence ID" value="PWZ27214.1"/>
    <property type="molecule type" value="Genomic_DNA"/>
</dbReference>
<feature type="compositionally biased region" description="Low complexity" evidence="8">
    <location>
        <begin position="483"/>
        <end position="500"/>
    </location>
</feature>
<keyword evidence="6" id="KW-0539">Nucleus</keyword>
<dbReference type="PANTHER" id="PTHR10890">
    <property type="entry name" value="CYSTEINYL-TRNA SYNTHETASE"/>
    <property type="match status" value="1"/>
</dbReference>
<evidence type="ECO:0000256" key="3">
    <source>
        <dbReference type="ARBA" id="ARBA00023125"/>
    </source>
</evidence>
<comment type="subcellular location">
    <subcellularLocation>
        <location evidence="1">Nucleus</location>
    </subcellularLocation>
</comment>
<dbReference type="EMBL" id="NCVQ01000005">
    <property type="protein sequence ID" value="PWZ27213.1"/>
    <property type="molecule type" value="Genomic_DNA"/>
</dbReference>
<accession>A0A3L6F1P5</accession>
<proteinExistence type="predicted"/>
<dbReference type="GO" id="GO:0004812">
    <property type="term" value="F:aminoacyl-tRNA ligase activity"/>
    <property type="evidence" value="ECO:0007669"/>
    <property type="project" value="InterPro"/>
</dbReference>
<keyword evidence="9" id="KW-0472">Membrane</keyword>
<feature type="region of interest" description="Disordered" evidence="8">
    <location>
        <begin position="619"/>
        <end position="638"/>
    </location>
</feature>
<dbReference type="InterPro" id="IPR001289">
    <property type="entry name" value="NFYA"/>
</dbReference>
<gene>
    <name evidence="10" type="ORF">Zm00014a_039195</name>
</gene>
<feature type="compositionally biased region" description="Basic and acidic residues" evidence="8">
    <location>
        <begin position="31"/>
        <end position="52"/>
    </location>
</feature>
<dbReference type="InterPro" id="IPR024909">
    <property type="entry name" value="Cys-tRNA/MSH_ligase"/>
</dbReference>
<feature type="region of interest" description="Disordered" evidence="8">
    <location>
        <begin position="472"/>
        <end position="500"/>
    </location>
</feature>
<dbReference type="PROSITE" id="PS51152">
    <property type="entry name" value="NFYA_HAP2_2"/>
    <property type="match status" value="1"/>
</dbReference>
<evidence type="ECO:0000313" key="11">
    <source>
        <dbReference type="EMBL" id="PWZ27214.1"/>
    </source>
</evidence>
<dbReference type="AlphaFoldDB" id="A0A3L6F1Q3"/>
<feature type="compositionally biased region" description="Polar residues" evidence="8">
    <location>
        <begin position="18"/>
        <end position="27"/>
    </location>
</feature>
<dbReference type="SMART" id="SM00521">
    <property type="entry name" value="CBF"/>
    <property type="match status" value="1"/>
</dbReference>
<organism evidence="10">
    <name type="scientific">Zea mays</name>
    <name type="common">Maize</name>
    <dbReference type="NCBI Taxonomy" id="4577"/>
    <lineage>
        <taxon>Eukaryota</taxon>
        <taxon>Viridiplantae</taxon>
        <taxon>Streptophyta</taxon>
        <taxon>Embryophyta</taxon>
        <taxon>Tracheophyta</taxon>
        <taxon>Spermatophyta</taxon>
        <taxon>Magnoliopsida</taxon>
        <taxon>Liliopsida</taxon>
        <taxon>Poales</taxon>
        <taxon>Poaceae</taxon>
        <taxon>PACMAD clade</taxon>
        <taxon>Panicoideae</taxon>
        <taxon>Andropogonodae</taxon>
        <taxon>Andropogoneae</taxon>
        <taxon>Tripsacinae</taxon>
        <taxon>Zea</taxon>
    </lineage>
</organism>
<keyword evidence="3" id="KW-0238">DNA-binding</keyword>
<evidence type="ECO:0000256" key="2">
    <source>
        <dbReference type="ARBA" id="ARBA00023015"/>
    </source>
</evidence>
<keyword evidence="11" id="KW-0436">Ligase</keyword>
<feature type="compositionally biased region" description="Low complexity" evidence="8">
    <location>
        <begin position="628"/>
        <end position="638"/>
    </location>
</feature>
<dbReference type="EMBL" id="NCVQ01000005">
    <property type="protein sequence ID" value="PWZ27212.1"/>
    <property type="molecule type" value="Genomic_DNA"/>
</dbReference>
<dbReference type="SUPFAM" id="SSF47323">
    <property type="entry name" value="Anticodon-binding domain of a subclass of class I aminoacyl-tRNA synthetases"/>
    <property type="match status" value="2"/>
</dbReference>
<evidence type="ECO:0000256" key="9">
    <source>
        <dbReference type="SAM" id="Phobius"/>
    </source>
</evidence>
<dbReference type="PANTHER" id="PTHR10890:SF26">
    <property type="entry name" value="CYSTEINE--TRNA LIGASE 1, CYTOPLASMIC-RELATED"/>
    <property type="match status" value="1"/>
</dbReference>
<feature type="transmembrane region" description="Helical" evidence="9">
    <location>
        <begin position="207"/>
        <end position="228"/>
    </location>
</feature>